<dbReference type="KEGG" id="acel:acsn021_07550"/>
<dbReference type="PANTHER" id="PTHR43025:SF3">
    <property type="entry name" value="MONOGALACTOSYLDIACYLGLYCEROL SYNTHASE 1, CHLOROPLASTIC"/>
    <property type="match status" value="1"/>
</dbReference>
<name>A0A6S6QU36_9FIRM</name>
<dbReference type="InterPro" id="IPR050519">
    <property type="entry name" value="Glycosyltransf_28_UgtP"/>
</dbReference>
<dbReference type="Gene3D" id="3.40.50.2000">
    <property type="entry name" value="Glycogen Phosphorylase B"/>
    <property type="match status" value="1"/>
</dbReference>
<dbReference type="Proteomes" id="UP000515561">
    <property type="component" value="Chromosome"/>
</dbReference>
<dbReference type="EMBL" id="AP023367">
    <property type="protein sequence ID" value="BCJ93186.1"/>
    <property type="molecule type" value="Genomic_DNA"/>
</dbReference>
<evidence type="ECO:0000256" key="1">
    <source>
        <dbReference type="ARBA" id="ARBA00004370"/>
    </source>
</evidence>
<organism evidence="5 6">
    <name type="scientific">Anaerocolumna cellulosilytica</name>
    <dbReference type="NCBI Taxonomy" id="433286"/>
    <lineage>
        <taxon>Bacteria</taxon>
        <taxon>Bacillati</taxon>
        <taxon>Bacillota</taxon>
        <taxon>Clostridia</taxon>
        <taxon>Lachnospirales</taxon>
        <taxon>Lachnospiraceae</taxon>
        <taxon>Anaerocolumna</taxon>
    </lineage>
</organism>
<dbReference type="SUPFAM" id="SSF53756">
    <property type="entry name" value="UDP-Glycosyltransferase/glycogen phosphorylase"/>
    <property type="match status" value="1"/>
</dbReference>
<dbReference type="InterPro" id="IPR007235">
    <property type="entry name" value="Glyco_trans_28_C"/>
</dbReference>
<evidence type="ECO:0000313" key="6">
    <source>
        <dbReference type="Proteomes" id="UP000515561"/>
    </source>
</evidence>
<accession>A0A6S6QU36</accession>
<keyword evidence="6" id="KW-1185">Reference proteome</keyword>
<evidence type="ECO:0000313" key="5">
    <source>
        <dbReference type="EMBL" id="BCJ93186.1"/>
    </source>
</evidence>
<evidence type="ECO:0000256" key="4">
    <source>
        <dbReference type="ARBA" id="ARBA00022679"/>
    </source>
</evidence>
<dbReference type="GO" id="GO:0016020">
    <property type="term" value="C:membrane"/>
    <property type="evidence" value="ECO:0007669"/>
    <property type="project" value="UniProtKB-SubCell"/>
</dbReference>
<gene>
    <name evidence="5" type="ORF">acsn021_07550</name>
</gene>
<proteinExistence type="inferred from homology"/>
<dbReference type="RefSeq" id="WP_184095594.1">
    <property type="nucleotide sequence ID" value="NZ_AP023367.1"/>
</dbReference>
<dbReference type="GO" id="GO:0009247">
    <property type="term" value="P:glycolipid biosynthetic process"/>
    <property type="evidence" value="ECO:0007669"/>
    <property type="project" value="InterPro"/>
</dbReference>
<reference evidence="5 6" key="1">
    <citation type="journal article" date="2016" name="Int. J. Syst. Evol. Microbiol.">
        <title>Descriptions of Anaerotaenia torta gen. nov., sp. nov. and Anaerocolumna cellulosilytica gen. nov., sp. nov. isolated from a methanogenic reactor of cattle waste.</title>
        <authorList>
            <person name="Uek A."/>
            <person name="Ohtaki Y."/>
            <person name="Kaku N."/>
            <person name="Ueki K."/>
        </authorList>
    </citation>
    <scope>NUCLEOTIDE SEQUENCE [LARGE SCALE GENOMIC DNA]</scope>
    <source>
        <strain evidence="5 6">SN021</strain>
    </source>
</reference>
<sequence>MKINILTGRFGMGHITVAKAIKEHIKNSCPNVEVEVIDWFDYISPKLAQQYYIFFELIVNKGFRLYNTRYRLLENMKTDQKPELYGFFKWHFKKYIQERKPDMIISTLPLCSQLASMYKEKSGSATPLITCVTDITGHSEWINKNTDYYMVGSYIVRDKFIKKGVSPYKIYETGIPVRAGFNQNEKFTDSNHYGRRQILLMGGGLGILPAENEFYQDLEGLSNVDITVITGKNDILFQQLAGKYRNITVLGYVHNVYDYMKQADVVITKPGGVTTFEAIHAELPILSLTPFLQQEIHNAAYIEVMNIGKVIDMKGKEFIQEIRSILEEGHLEEYKNNILKIKSGLKENMEFLTQLIEAYTIDNINNTTCFCSDADKRMEALINEKISFNL</sequence>
<dbReference type="AlphaFoldDB" id="A0A6S6QU36"/>
<comment type="subcellular location">
    <subcellularLocation>
        <location evidence="1">Membrane</location>
    </subcellularLocation>
</comment>
<dbReference type="Pfam" id="PF04101">
    <property type="entry name" value="Glyco_tran_28_C"/>
    <property type="match status" value="1"/>
</dbReference>
<dbReference type="InterPro" id="IPR009695">
    <property type="entry name" value="Diacylglyc_glucosyltr_N"/>
</dbReference>
<dbReference type="PANTHER" id="PTHR43025">
    <property type="entry name" value="MONOGALACTOSYLDIACYLGLYCEROL SYNTHASE"/>
    <property type="match status" value="1"/>
</dbReference>
<keyword evidence="3" id="KW-0328">Glycosyltransferase</keyword>
<dbReference type="GO" id="GO:0016758">
    <property type="term" value="F:hexosyltransferase activity"/>
    <property type="evidence" value="ECO:0007669"/>
    <property type="project" value="InterPro"/>
</dbReference>
<dbReference type="Pfam" id="PF06925">
    <property type="entry name" value="MGDG_synth"/>
    <property type="match status" value="1"/>
</dbReference>
<evidence type="ECO:0000256" key="3">
    <source>
        <dbReference type="ARBA" id="ARBA00022676"/>
    </source>
</evidence>
<keyword evidence="4 5" id="KW-0808">Transferase</keyword>
<protein>
    <submittedName>
        <fullName evidence="5">UDP-N-acetylglucosamine--N-acetylmuramyl-(Pentape ptide) pyrophosphoryl-UDP N-acetylglucosamine transferase</fullName>
    </submittedName>
</protein>
<evidence type="ECO:0000256" key="2">
    <source>
        <dbReference type="ARBA" id="ARBA00006962"/>
    </source>
</evidence>
<comment type="similarity">
    <text evidence="2">Belongs to the glycosyltransferase 28 family.</text>
</comment>